<feature type="region of interest" description="Disordered" evidence="1">
    <location>
        <begin position="1"/>
        <end position="46"/>
    </location>
</feature>
<reference evidence="4" key="1">
    <citation type="submission" date="2019-04" db="EMBL/GenBank/DDBJ databases">
        <title>Complete genome sequence of Sphingomonas sp. W1-2-3.</title>
        <authorList>
            <person name="Im W.T."/>
        </authorList>
    </citation>
    <scope>NUCLEOTIDE SEQUENCE [LARGE SCALE GENOMIC DNA]</scope>
    <source>
        <strain evidence="4">W1-2-3</strain>
    </source>
</reference>
<dbReference type="KEGG" id="hgn:E6W36_12315"/>
<sequence>MSNPRANPDRAVDRPKSGRDSATSRSTRLVRRPASGAAEPATGGRELVRSRSCPVWRFPGPCTGCSAAVHQRGCTAPGLVDGYGRGKACGQVWARGIGLWGSSGNARQTDVSGVAGGFSLTLGHLGEAGIAAGYMDASLRAPGSTDTDGTMSTVSVSGFGRITVARVVIDALVGYQDGKAREFVRGVGERRGKPDTQSWFADFGVGLPLASGSWQWLPRLGLRYAATKLPNFTDSGGLIGPATIRADRLNATYFTAGLRTQWRPGSPTSSMHVLPMPSWSNRSTRSKCVCRGNWKAAH</sequence>
<organism evidence="3 4">
    <name type="scientific">Hankyongella ginsenosidimutans</name>
    <dbReference type="NCBI Taxonomy" id="1763828"/>
    <lineage>
        <taxon>Bacteria</taxon>
        <taxon>Pseudomonadati</taxon>
        <taxon>Pseudomonadota</taxon>
        <taxon>Alphaproteobacteria</taxon>
        <taxon>Sphingomonadales</taxon>
        <taxon>Sphingomonadaceae</taxon>
        <taxon>Hankyongella</taxon>
    </lineage>
</organism>
<feature type="domain" description="Autotransporter" evidence="2">
    <location>
        <begin position="85"/>
        <end position="298"/>
    </location>
</feature>
<name>A0A4D7C8X1_9SPHN</name>
<evidence type="ECO:0000313" key="3">
    <source>
        <dbReference type="EMBL" id="QCI80008.1"/>
    </source>
</evidence>
<dbReference type="SUPFAM" id="SSF103515">
    <property type="entry name" value="Autotransporter"/>
    <property type="match status" value="1"/>
</dbReference>
<dbReference type="AlphaFoldDB" id="A0A4D7C8X1"/>
<dbReference type="Pfam" id="PF03797">
    <property type="entry name" value="Autotransporter"/>
    <property type="match status" value="1"/>
</dbReference>
<dbReference type="Proteomes" id="UP000298714">
    <property type="component" value="Chromosome"/>
</dbReference>
<dbReference type="Gene3D" id="2.40.128.130">
    <property type="entry name" value="Autotransporter beta-domain"/>
    <property type="match status" value="1"/>
</dbReference>
<dbReference type="EMBL" id="CP039704">
    <property type="protein sequence ID" value="QCI80008.1"/>
    <property type="molecule type" value="Genomic_DNA"/>
</dbReference>
<feature type="compositionally biased region" description="Basic and acidic residues" evidence="1">
    <location>
        <begin position="7"/>
        <end position="19"/>
    </location>
</feature>
<dbReference type="InterPro" id="IPR036709">
    <property type="entry name" value="Autotransporte_beta_dom_sf"/>
</dbReference>
<dbReference type="InterPro" id="IPR005546">
    <property type="entry name" value="Autotransporte_beta"/>
</dbReference>
<evidence type="ECO:0000259" key="2">
    <source>
        <dbReference type="PROSITE" id="PS51208"/>
    </source>
</evidence>
<protein>
    <submittedName>
        <fullName evidence="3">Autotransporter outer membrane beta-barrel domain-containing protein</fullName>
    </submittedName>
</protein>
<evidence type="ECO:0000256" key="1">
    <source>
        <dbReference type="SAM" id="MobiDB-lite"/>
    </source>
</evidence>
<evidence type="ECO:0000313" key="4">
    <source>
        <dbReference type="Proteomes" id="UP000298714"/>
    </source>
</evidence>
<accession>A0A4D7C8X1</accession>
<gene>
    <name evidence="3" type="ORF">E6W36_12315</name>
</gene>
<keyword evidence="4" id="KW-1185">Reference proteome</keyword>
<dbReference type="PROSITE" id="PS51208">
    <property type="entry name" value="AUTOTRANSPORTER"/>
    <property type="match status" value="1"/>
</dbReference>
<proteinExistence type="predicted"/>